<accession>A0A224YCI4</accession>
<reference evidence="1" key="1">
    <citation type="journal article" date="2017" name="Parasit. Vectors">
        <title>Sialotranscriptomics of Rhipicephalus zambeziensis reveals intricate expression profiles of secretory proteins and suggests tight temporal transcriptional regulation during blood-feeding.</title>
        <authorList>
            <person name="de Castro M.H."/>
            <person name="de Klerk D."/>
            <person name="Pienaar R."/>
            <person name="Rees D.J.G."/>
            <person name="Mans B.J."/>
        </authorList>
    </citation>
    <scope>NUCLEOTIDE SEQUENCE</scope>
    <source>
        <tissue evidence="1">Salivary glands</tissue>
    </source>
</reference>
<evidence type="ECO:0000313" key="1">
    <source>
        <dbReference type="EMBL" id="MAA14615.1"/>
    </source>
</evidence>
<sequence>MIIRNLSEDIDLKSCSQCTYSIALFFLSRCDIKSPLFRFSLSFTVLYFLRFFAASYFQKGCVNQASSSALIFFFIVVHVT</sequence>
<dbReference type="EMBL" id="GFPF01003469">
    <property type="protein sequence ID" value="MAA14615.1"/>
    <property type="molecule type" value="Transcribed_RNA"/>
</dbReference>
<proteinExistence type="predicted"/>
<dbReference type="AlphaFoldDB" id="A0A224YCI4"/>
<name>A0A224YCI4_9ACAR</name>
<organism evidence="1">
    <name type="scientific">Rhipicephalus zambeziensis</name>
    <dbReference type="NCBI Taxonomy" id="60191"/>
    <lineage>
        <taxon>Eukaryota</taxon>
        <taxon>Metazoa</taxon>
        <taxon>Ecdysozoa</taxon>
        <taxon>Arthropoda</taxon>
        <taxon>Chelicerata</taxon>
        <taxon>Arachnida</taxon>
        <taxon>Acari</taxon>
        <taxon>Parasitiformes</taxon>
        <taxon>Ixodida</taxon>
        <taxon>Ixodoidea</taxon>
        <taxon>Ixodidae</taxon>
        <taxon>Rhipicephalinae</taxon>
        <taxon>Rhipicephalus</taxon>
        <taxon>Rhipicephalus</taxon>
    </lineage>
</organism>
<protein>
    <submittedName>
        <fullName evidence="1">Uncharacterized protein</fullName>
    </submittedName>
</protein>